<dbReference type="InterPro" id="IPR016169">
    <property type="entry name" value="FAD-bd_PCMH_sub2"/>
</dbReference>
<dbReference type="InterPro" id="IPR006094">
    <property type="entry name" value="Oxid_FAD_bind_N"/>
</dbReference>
<proteinExistence type="inferred from homology"/>
<dbReference type="Gene3D" id="3.30.465.10">
    <property type="match status" value="1"/>
</dbReference>
<dbReference type="Proteomes" id="UP000002027">
    <property type="component" value="Chromosome 2"/>
</dbReference>
<dbReference type="eggNOG" id="COG0277">
    <property type="taxonomic scope" value="Bacteria"/>
</dbReference>
<sequence length="469" mass="51644">MTLQTATEMRELPEADVQAFAQSLRGQLIRRGDPDYDEARKVYNAMIDKHPLMIARCVDVADVIESVNFAREHGLLLAVRSGGHNGAGLGVCDDGLVIDLSEMNSVRVDPEARTARVEAGATLGDVDHATHAFGLATPSGTVSLTGIGGITLGGGLGHLTRRFGLAIDNLLEADVVLADGRFVTANAQQNSDLFWALRGGGGNFGVVTSFLFRLHPVSTVYAGPMLWDADKAGDVLRWFRDFLPPQPDDLSGFFAFLKVPPAEPFPEELHNKTMCGVIWTYTGPMEQADATFAPIRAQFGPPALDWVGPMPLPVLQQLFDALYPPGLQWYWKADFFNDIPDEAIPTEIEYGTKLPTFLSGSHIYAISGAANRIPKDTTAWSYRDAKWVQVIVGVSPDPADKDRITKWAREYWEALHPYSAGGSYINFMMEEGAERIRATYRDNYDRLAAIKAKYDPANLFRVNQNIPPR</sequence>
<protein>
    <submittedName>
        <fullName evidence="7">FAD linked oxidase domain protein</fullName>
    </submittedName>
</protein>
<comment type="similarity">
    <text evidence="2">Belongs to the oxygen-dependent FAD-linked oxidoreductase family.</text>
</comment>
<dbReference type="Gene3D" id="3.40.462.20">
    <property type="match status" value="1"/>
</dbReference>
<dbReference type="InParanoid" id="D1CAZ3"/>
<dbReference type="GO" id="GO:0016491">
    <property type="term" value="F:oxidoreductase activity"/>
    <property type="evidence" value="ECO:0007669"/>
    <property type="project" value="UniProtKB-KW"/>
</dbReference>
<comment type="cofactor">
    <cofactor evidence="1">
        <name>FAD</name>
        <dbReference type="ChEBI" id="CHEBI:57692"/>
    </cofactor>
</comment>
<keyword evidence="8" id="KW-1185">Reference proteome</keyword>
<evidence type="ECO:0000256" key="4">
    <source>
        <dbReference type="ARBA" id="ARBA00022827"/>
    </source>
</evidence>
<dbReference type="GO" id="GO:0071949">
    <property type="term" value="F:FAD binding"/>
    <property type="evidence" value="ECO:0007669"/>
    <property type="project" value="InterPro"/>
</dbReference>
<dbReference type="OrthoDB" id="545125at2"/>
<keyword evidence="3" id="KW-0285">Flavoprotein</keyword>
<reference evidence="7 8" key="2">
    <citation type="journal article" date="2010" name="Stand. Genomic Sci.">
        <title>Complete genome sequence of Desulfohalobium retbaense type strain (HR(100)).</title>
        <authorList>
            <person name="Spring S."/>
            <person name="Nolan M."/>
            <person name="Lapidus A."/>
            <person name="Glavina Del Rio T."/>
            <person name="Copeland A."/>
            <person name="Tice H."/>
            <person name="Cheng J.F."/>
            <person name="Lucas S."/>
            <person name="Land M."/>
            <person name="Chen F."/>
            <person name="Bruce D."/>
            <person name="Goodwin L."/>
            <person name="Pitluck S."/>
            <person name="Ivanova N."/>
            <person name="Mavromatis K."/>
            <person name="Mikhailova N."/>
            <person name="Pati A."/>
            <person name="Chen A."/>
            <person name="Palaniappan K."/>
            <person name="Hauser L."/>
            <person name="Chang Y.J."/>
            <person name="Jeffries C.D."/>
            <person name="Munk C."/>
            <person name="Kiss H."/>
            <person name="Chain P."/>
            <person name="Han C."/>
            <person name="Brettin T."/>
            <person name="Detter J.C."/>
            <person name="Schuler E."/>
            <person name="Goker M."/>
            <person name="Rohde M."/>
            <person name="Bristow J."/>
            <person name="Eisen J.A."/>
            <person name="Markowitz V."/>
            <person name="Hugenholtz P."/>
            <person name="Kyrpides N.C."/>
            <person name="Klenk H.P."/>
        </authorList>
    </citation>
    <scope>NUCLEOTIDE SEQUENCE [LARGE SCALE GENOMIC DNA]</scope>
    <source>
        <strain evidence="8">ATCC 49802 / DSM 20745 / S 6022</strain>
    </source>
</reference>
<keyword evidence="4" id="KW-0274">FAD</keyword>
<reference evidence="8" key="1">
    <citation type="submission" date="2009-11" db="EMBL/GenBank/DDBJ databases">
        <title>The complete chromosome 2 of Sphaerobacter thermophilus DSM 20745.</title>
        <authorList>
            <person name="Lucas S."/>
            <person name="Copeland A."/>
            <person name="Lapidus A."/>
            <person name="Glavina del Rio T."/>
            <person name="Dalin E."/>
            <person name="Tice H."/>
            <person name="Bruce D."/>
            <person name="Goodwin L."/>
            <person name="Pitluck S."/>
            <person name="Kyrpides N."/>
            <person name="Mavromatis K."/>
            <person name="Ivanova N."/>
            <person name="Mikhailova N."/>
            <person name="LaButti K.M."/>
            <person name="Clum A."/>
            <person name="Sun H.I."/>
            <person name="Brettin T."/>
            <person name="Detter J.C."/>
            <person name="Han C."/>
            <person name="Larimer F."/>
            <person name="Land M."/>
            <person name="Hauser L."/>
            <person name="Markowitz V."/>
            <person name="Cheng J.F."/>
            <person name="Hugenholtz P."/>
            <person name="Woyke T."/>
            <person name="Wu D."/>
            <person name="Steenblock K."/>
            <person name="Schneider S."/>
            <person name="Pukall R."/>
            <person name="Goeker M."/>
            <person name="Klenk H.P."/>
            <person name="Eisen J.A."/>
        </authorList>
    </citation>
    <scope>NUCLEOTIDE SEQUENCE [LARGE SCALE GENOMIC DNA]</scope>
    <source>
        <strain evidence="8">ATCC 49802 / DSM 20745 / S 6022</strain>
    </source>
</reference>
<dbReference type="Pfam" id="PF08031">
    <property type="entry name" value="BBE"/>
    <property type="match status" value="1"/>
</dbReference>
<organism evidence="7 8">
    <name type="scientific">Sphaerobacter thermophilus (strain ATCC 49802 / DSM 20745 / KCCM 41009 / NCIMB 13125 / S 6022)</name>
    <dbReference type="NCBI Taxonomy" id="479434"/>
    <lineage>
        <taxon>Bacteria</taxon>
        <taxon>Pseudomonadati</taxon>
        <taxon>Thermomicrobiota</taxon>
        <taxon>Thermomicrobia</taxon>
        <taxon>Sphaerobacterales</taxon>
        <taxon>Sphaerobacterineae</taxon>
        <taxon>Sphaerobacteraceae</taxon>
        <taxon>Sphaerobacter</taxon>
    </lineage>
</organism>
<dbReference type="PANTHER" id="PTHR42973">
    <property type="entry name" value="BINDING OXIDOREDUCTASE, PUTATIVE (AFU_ORTHOLOGUE AFUA_1G17690)-RELATED"/>
    <property type="match status" value="1"/>
</dbReference>
<evidence type="ECO:0000256" key="5">
    <source>
        <dbReference type="ARBA" id="ARBA00023002"/>
    </source>
</evidence>
<accession>D1CAZ3</accession>
<dbReference type="FunCoup" id="D1CAZ3">
    <property type="interactions" value="76"/>
</dbReference>
<feature type="domain" description="FAD-binding PCMH-type" evidence="6">
    <location>
        <begin position="47"/>
        <end position="217"/>
    </location>
</feature>
<dbReference type="EMBL" id="CP001824">
    <property type="protein sequence ID" value="ACZ39940.1"/>
    <property type="molecule type" value="Genomic_DNA"/>
</dbReference>
<evidence type="ECO:0000256" key="3">
    <source>
        <dbReference type="ARBA" id="ARBA00022630"/>
    </source>
</evidence>
<evidence type="ECO:0000313" key="7">
    <source>
        <dbReference type="EMBL" id="ACZ39940.1"/>
    </source>
</evidence>
<evidence type="ECO:0000259" key="6">
    <source>
        <dbReference type="PROSITE" id="PS51387"/>
    </source>
</evidence>
<dbReference type="InterPro" id="IPR012951">
    <property type="entry name" value="BBE"/>
</dbReference>
<dbReference type="SUPFAM" id="SSF56176">
    <property type="entry name" value="FAD-binding/transporter-associated domain-like"/>
    <property type="match status" value="1"/>
</dbReference>
<dbReference type="RefSeq" id="WP_012872980.1">
    <property type="nucleotide sequence ID" value="NC_013524.1"/>
</dbReference>
<dbReference type="AlphaFoldDB" id="D1CAZ3"/>
<dbReference type="Gene3D" id="3.30.43.10">
    <property type="entry name" value="Uridine Diphospho-n-acetylenolpyruvylglucosamine Reductase, domain 2"/>
    <property type="match status" value="1"/>
</dbReference>
<dbReference type="InterPro" id="IPR036318">
    <property type="entry name" value="FAD-bd_PCMH-like_sf"/>
</dbReference>
<evidence type="ECO:0000256" key="2">
    <source>
        <dbReference type="ARBA" id="ARBA00005466"/>
    </source>
</evidence>
<dbReference type="InterPro" id="IPR016167">
    <property type="entry name" value="FAD-bd_PCMH_sub1"/>
</dbReference>
<evidence type="ECO:0000256" key="1">
    <source>
        <dbReference type="ARBA" id="ARBA00001974"/>
    </source>
</evidence>
<dbReference type="STRING" id="479434.Sthe_2525"/>
<dbReference type="InterPro" id="IPR006093">
    <property type="entry name" value="Oxy_OxRdtase_FAD_BS"/>
</dbReference>
<dbReference type="PROSITE" id="PS00862">
    <property type="entry name" value="OX2_COVAL_FAD"/>
    <property type="match status" value="1"/>
</dbReference>
<dbReference type="InterPro" id="IPR016166">
    <property type="entry name" value="FAD-bd_PCMH"/>
</dbReference>
<dbReference type="HOGENOM" id="CLU_018354_10_2_0"/>
<dbReference type="Pfam" id="PF01565">
    <property type="entry name" value="FAD_binding_4"/>
    <property type="match status" value="1"/>
</dbReference>
<name>D1CAZ3_SPHTD</name>
<evidence type="ECO:0000313" key="8">
    <source>
        <dbReference type="Proteomes" id="UP000002027"/>
    </source>
</evidence>
<dbReference type="KEGG" id="sti:Sthe_2525"/>
<keyword evidence="5" id="KW-0560">Oxidoreductase</keyword>
<gene>
    <name evidence="7" type="ordered locus">Sthe_2525</name>
</gene>
<dbReference type="InterPro" id="IPR050416">
    <property type="entry name" value="FAD-linked_Oxidoreductase"/>
</dbReference>
<dbReference type="PANTHER" id="PTHR42973:SF39">
    <property type="entry name" value="FAD-BINDING PCMH-TYPE DOMAIN-CONTAINING PROTEIN"/>
    <property type="match status" value="1"/>
</dbReference>
<dbReference type="PROSITE" id="PS51387">
    <property type="entry name" value="FAD_PCMH"/>
    <property type="match status" value="1"/>
</dbReference>